<evidence type="ECO:0000313" key="1">
    <source>
        <dbReference type="EMBL" id="AQK69418.1"/>
    </source>
</evidence>
<keyword evidence="1" id="KW-0413">Isomerase</keyword>
<proteinExistence type="predicted"/>
<name>A0A1D6H3L0_MAIZE</name>
<reference evidence="1" key="1">
    <citation type="submission" date="2015-12" db="EMBL/GenBank/DDBJ databases">
        <title>Update maize B73 reference genome by single molecule sequencing technologies.</title>
        <authorList>
            <consortium name="Maize Genome Sequencing Project"/>
            <person name="Ware D."/>
        </authorList>
    </citation>
    <scope>NUCLEOTIDE SEQUENCE</scope>
    <source>
        <tissue evidence="1">Seedling</tissue>
    </source>
</reference>
<dbReference type="EMBL" id="CM000781">
    <property type="protein sequence ID" value="AQK69418.1"/>
    <property type="molecule type" value="Genomic_DNA"/>
</dbReference>
<gene>
    <name evidence="1" type="ORF">ZEAMMB73_Zm00001d015747</name>
</gene>
<protein>
    <submittedName>
        <fullName evidence="1">Protein disulfide-isomerase like 2-1</fullName>
    </submittedName>
</protein>
<dbReference type="GO" id="GO:0016853">
    <property type="term" value="F:isomerase activity"/>
    <property type="evidence" value="ECO:0007669"/>
    <property type="project" value="UniProtKB-KW"/>
</dbReference>
<sequence length="94" mass="11074">MHWWDNPWLQMQHNQLELPWVEYDSFPKNWCQSSIVSCADFWREVQQCPWGSRLSHFVSRAPSAFLSYSLVYSSCGGQTHSGSFVYQEKPVVTR</sequence>
<dbReference type="AlphaFoldDB" id="A0A1D6H3L0"/>
<accession>A0A1D6H3L0</accession>
<organism evidence="1">
    <name type="scientific">Zea mays</name>
    <name type="common">Maize</name>
    <dbReference type="NCBI Taxonomy" id="4577"/>
    <lineage>
        <taxon>Eukaryota</taxon>
        <taxon>Viridiplantae</taxon>
        <taxon>Streptophyta</taxon>
        <taxon>Embryophyta</taxon>
        <taxon>Tracheophyta</taxon>
        <taxon>Spermatophyta</taxon>
        <taxon>Magnoliopsida</taxon>
        <taxon>Liliopsida</taxon>
        <taxon>Poales</taxon>
        <taxon>Poaceae</taxon>
        <taxon>PACMAD clade</taxon>
        <taxon>Panicoideae</taxon>
        <taxon>Andropogonodae</taxon>
        <taxon>Andropogoneae</taxon>
        <taxon>Tripsacinae</taxon>
        <taxon>Zea</taxon>
    </lineage>
</organism>